<reference evidence="5" key="1">
    <citation type="submission" date="2023-06" db="EMBL/GenBank/DDBJ databases">
        <title>Genomic of Agaribacillus aureum.</title>
        <authorList>
            <person name="Wang G."/>
        </authorList>
    </citation>
    <scope>NUCLEOTIDE SEQUENCE</scope>
    <source>
        <strain evidence="5">BMA12</strain>
    </source>
</reference>
<dbReference type="SMART" id="SM00191">
    <property type="entry name" value="Int_alpha"/>
    <property type="match status" value="4"/>
</dbReference>
<evidence type="ECO:0000259" key="4">
    <source>
        <dbReference type="Pfam" id="PF07593"/>
    </source>
</evidence>
<dbReference type="InterPro" id="IPR028994">
    <property type="entry name" value="Integrin_alpha_N"/>
</dbReference>
<comment type="caution">
    <text evidence="5">The sequence shown here is derived from an EMBL/GenBank/DDBJ whole genome shotgun (WGS) entry which is preliminary data.</text>
</comment>
<dbReference type="Gene3D" id="2.130.10.130">
    <property type="entry name" value="Integrin alpha, N-terminal"/>
    <property type="match status" value="3"/>
</dbReference>
<dbReference type="InterPro" id="IPR013519">
    <property type="entry name" value="Int_alpha_beta-p"/>
</dbReference>
<gene>
    <name evidence="5" type="ORF">QQ020_14745</name>
</gene>
<evidence type="ECO:0000256" key="1">
    <source>
        <dbReference type="ARBA" id="ARBA00022729"/>
    </source>
</evidence>
<sequence length="1136" mass="126132">MMNKGVMILITIFLFSHCGGKREQALPENDKKGNTQALFTLLSPKDTKLNFVNVINESPTVNGVLYEYLYNGGGVAIGDLNSDGLPDIYFISNLYSNKLFINKGDLVFEETTLVSGVKGAKGFPTGVTLVDINNDGLLDIYVCKSGDYADLDYRRNELFINQGNNENGIPIFKEEAASYNLDLPHYSTQAAFFDYDRDGDLDMFLLNHGIDPGAVEPNLKTLLHEKSEYSSERLFRNDNGKFNDVSAAAGLVNNAIGFGLGIAIGDLNNDRWPDIVVGQDYSEKDHLYINQQDGTFKEVIKESTNHISNASMGNDIGDINNDGWLDFVSLDMASNNNYDLKTSMSGMNPERFQRLVNMGLHHQYMVNTLQLNNGNMLDDNIPAFSEIGQLAGLSNTNWSWAPLLMDMNNDGWQDIFVSNGIVRAFRNNDFVAYKRTRVTRLYEELALFKNRDSLIKTYYEDILKVMPEKKEVNMLFLNNKDFTFSSMHEAWDLEAPTCSNGAAYADLDNDGDLDIVTNNINDAAFIYRNNTMESGSKNNYLKVKLSGPPGNTHGIGSRITIEAGGPKQIRELYLSRGFQSAVDNVLHFGVGDLALIPKLLVVWPDGKSQSLNNVKANQQITLYHDQSADQTVPVQDKKSIVFKEDTGETGIAYRHKENLFDNFERESLLPHKLSQSGPAVSVGDINNDGLDDFYIGGAKGQASALFVQQEDGKFESVLESLWLADKKHEDVAAVFFDADNDGNPDLYVVSGGNEESERHEYYQDRFYKNLGNGKFLKVPNALPELRESGSCVVPGDFDNDGDLDLFIGGKLIPGKYPLPASSYLLKNESEGQTIKFTDVTDQLAPFFANLGMVSDAQWVDIDNDKNLDLAIVGEWMPIKLIRNTGQDFVDLTPESDLANHTGWWFSIASADFDKDGDVDFIVGNLGLNYKYKASAAAPFEVYTDDFDDNGNLDIVLAYHENGTVFPLRGRECSSNQMPFIKEKFPSYNDFGLAGMKEVFGIEKLENSLHYAATTFATSYVENLGDFKFSIQPIRGITQFSSVNSILIDDFDGDDNLDALLTGNLYQSEIETPRNDASYGVFLQGNGKGQFTAQGPNESGLFVKGDVKNAAILGSAAKGKKYIIFGKNDDNLQVVQY</sequence>
<evidence type="ECO:0000256" key="3">
    <source>
        <dbReference type="ARBA" id="ARBA00023180"/>
    </source>
</evidence>
<evidence type="ECO:0000313" key="5">
    <source>
        <dbReference type="EMBL" id="MDN5213325.1"/>
    </source>
</evidence>
<dbReference type="PANTHER" id="PTHR16026">
    <property type="entry name" value="CARTILAGE ACIDIC PROTEIN 1"/>
    <property type="match status" value="1"/>
</dbReference>
<dbReference type="InterPro" id="IPR027039">
    <property type="entry name" value="Crtac1"/>
</dbReference>
<organism evidence="5 6">
    <name type="scientific">Agaribacillus aureus</name>
    <dbReference type="NCBI Taxonomy" id="3051825"/>
    <lineage>
        <taxon>Bacteria</taxon>
        <taxon>Pseudomonadati</taxon>
        <taxon>Bacteroidota</taxon>
        <taxon>Cytophagia</taxon>
        <taxon>Cytophagales</taxon>
        <taxon>Splendidivirgaceae</taxon>
        <taxon>Agaribacillus</taxon>
    </lineage>
</organism>
<protein>
    <submittedName>
        <fullName evidence="5">VCBS repeat-containing protein</fullName>
    </submittedName>
</protein>
<accession>A0ABT8L6F5</accession>
<name>A0ABT8L6F5_9BACT</name>
<dbReference type="EMBL" id="JAUJEB010000002">
    <property type="protein sequence ID" value="MDN5213325.1"/>
    <property type="molecule type" value="Genomic_DNA"/>
</dbReference>
<feature type="domain" description="ASPIC/UnbV" evidence="4">
    <location>
        <begin position="554"/>
        <end position="621"/>
    </location>
</feature>
<dbReference type="Pfam" id="PF13517">
    <property type="entry name" value="FG-GAP_3"/>
    <property type="match status" value="4"/>
</dbReference>
<keyword evidence="2" id="KW-0677">Repeat</keyword>
<keyword evidence="6" id="KW-1185">Reference proteome</keyword>
<dbReference type="SUPFAM" id="SSF69318">
    <property type="entry name" value="Integrin alpha N-terminal domain"/>
    <property type="match status" value="3"/>
</dbReference>
<dbReference type="PANTHER" id="PTHR16026:SF0">
    <property type="entry name" value="CARTILAGE ACIDIC PROTEIN 1"/>
    <property type="match status" value="1"/>
</dbReference>
<dbReference type="InterPro" id="IPR011519">
    <property type="entry name" value="UnbV_ASPIC"/>
</dbReference>
<evidence type="ECO:0000313" key="6">
    <source>
        <dbReference type="Proteomes" id="UP001172083"/>
    </source>
</evidence>
<keyword evidence="3" id="KW-0325">Glycoprotein</keyword>
<keyword evidence="1" id="KW-0732">Signal</keyword>
<proteinExistence type="predicted"/>
<dbReference type="RefSeq" id="WP_346758664.1">
    <property type="nucleotide sequence ID" value="NZ_JAUJEB010000002.1"/>
</dbReference>
<dbReference type="Pfam" id="PF07593">
    <property type="entry name" value="UnbV_ASPIC"/>
    <property type="match status" value="1"/>
</dbReference>
<evidence type="ECO:0000256" key="2">
    <source>
        <dbReference type="ARBA" id="ARBA00022737"/>
    </source>
</evidence>
<dbReference type="Proteomes" id="UP001172083">
    <property type="component" value="Unassembled WGS sequence"/>
</dbReference>
<dbReference type="InterPro" id="IPR013517">
    <property type="entry name" value="FG-GAP"/>
</dbReference>